<feature type="compositionally biased region" description="Basic and acidic residues" evidence="1">
    <location>
        <begin position="1"/>
        <end position="16"/>
    </location>
</feature>
<reference evidence="2 3" key="1">
    <citation type="journal article" date="2023" name="Genes (Basel)">
        <title>Chromosome-Level Genome Assembly and Circadian Gene Repertoire of the Patagonia Blennie Eleginops maclovinus-The Closest Ancestral Proxy of Antarctic Cryonotothenioids.</title>
        <authorList>
            <person name="Cheng C.C."/>
            <person name="Rivera-Colon A.G."/>
            <person name="Minhas B.F."/>
            <person name="Wilson L."/>
            <person name="Rayamajhi N."/>
            <person name="Vargas-Chacoff L."/>
            <person name="Catchen J.M."/>
        </authorList>
    </citation>
    <scope>NUCLEOTIDE SEQUENCE [LARGE SCALE GENOMIC DNA]</scope>
    <source>
        <strain evidence="2">JMC-PN-2008</strain>
    </source>
</reference>
<sequence>MRLRQKMERADGEKLLQKRKWSVKRRKDSKPSTPQWIRLMYAERRSDSFVLRGDEGGPSCDERESGSTKRMRDEAVSDGEHEG</sequence>
<keyword evidence="3" id="KW-1185">Reference proteome</keyword>
<gene>
    <name evidence="2" type="ORF">PBY51_001416</name>
</gene>
<feature type="compositionally biased region" description="Basic residues" evidence="1">
    <location>
        <begin position="17"/>
        <end position="28"/>
    </location>
</feature>
<dbReference type="AlphaFoldDB" id="A0AAN7WNM8"/>
<feature type="region of interest" description="Disordered" evidence="1">
    <location>
        <begin position="1"/>
        <end position="34"/>
    </location>
</feature>
<organism evidence="2 3">
    <name type="scientific">Eleginops maclovinus</name>
    <name type="common">Patagonian blennie</name>
    <name type="synonym">Eleginus maclovinus</name>
    <dbReference type="NCBI Taxonomy" id="56733"/>
    <lineage>
        <taxon>Eukaryota</taxon>
        <taxon>Metazoa</taxon>
        <taxon>Chordata</taxon>
        <taxon>Craniata</taxon>
        <taxon>Vertebrata</taxon>
        <taxon>Euteleostomi</taxon>
        <taxon>Actinopterygii</taxon>
        <taxon>Neopterygii</taxon>
        <taxon>Teleostei</taxon>
        <taxon>Neoteleostei</taxon>
        <taxon>Acanthomorphata</taxon>
        <taxon>Eupercaria</taxon>
        <taxon>Perciformes</taxon>
        <taxon>Notothenioidei</taxon>
        <taxon>Eleginopidae</taxon>
        <taxon>Eleginops</taxon>
    </lineage>
</organism>
<evidence type="ECO:0000313" key="2">
    <source>
        <dbReference type="EMBL" id="KAK5850546.1"/>
    </source>
</evidence>
<evidence type="ECO:0000313" key="3">
    <source>
        <dbReference type="Proteomes" id="UP001346869"/>
    </source>
</evidence>
<protein>
    <submittedName>
        <fullName evidence="2">Uncharacterized protein</fullName>
    </submittedName>
</protein>
<dbReference type="EMBL" id="JAUZQC010000022">
    <property type="protein sequence ID" value="KAK5850546.1"/>
    <property type="molecule type" value="Genomic_DNA"/>
</dbReference>
<evidence type="ECO:0000256" key="1">
    <source>
        <dbReference type="SAM" id="MobiDB-lite"/>
    </source>
</evidence>
<dbReference type="Proteomes" id="UP001346869">
    <property type="component" value="Unassembled WGS sequence"/>
</dbReference>
<comment type="caution">
    <text evidence="2">The sequence shown here is derived from an EMBL/GenBank/DDBJ whole genome shotgun (WGS) entry which is preliminary data.</text>
</comment>
<proteinExistence type="predicted"/>
<name>A0AAN7WNM8_ELEMC</name>
<accession>A0AAN7WNM8</accession>
<reference evidence="2 3" key="2">
    <citation type="journal article" date="2023" name="Mol. Biol. Evol.">
        <title>Genomics of Secondarily Temperate Adaptation in the Only Non-Antarctic Icefish.</title>
        <authorList>
            <person name="Rivera-Colon A.G."/>
            <person name="Rayamajhi N."/>
            <person name="Minhas B.F."/>
            <person name="Madrigal G."/>
            <person name="Bilyk K.T."/>
            <person name="Yoon V."/>
            <person name="Hune M."/>
            <person name="Gregory S."/>
            <person name="Cheng C.H.C."/>
            <person name="Catchen J.M."/>
        </authorList>
    </citation>
    <scope>NUCLEOTIDE SEQUENCE [LARGE SCALE GENOMIC DNA]</scope>
    <source>
        <strain evidence="2">JMC-PN-2008</strain>
    </source>
</reference>
<feature type="region of interest" description="Disordered" evidence="1">
    <location>
        <begin position="49"/>
        <end position="83"/>
    </location>
</feature>